<evidence type="ECO:0000313" key="7">
    <source>
        <dbReference type="EMBL" id="KAG0137181.1"/>
    </source>
</evidence>
<evidence type="ECO:0000256" key="4">
    <source>
        <dbReference type="ARBA" id="ARBA00023170"/>
    </source>
</evidence>
<keyword evidence="9" id="KW-1185">Reference proteome</keyword>
<dbReference type="CDD" id="cd00063">
    <property type="entry name" value="FN3"/>
    <property type="match status" value="1"/>
</dbReference>
<organism evidence="7">
    <name type="scientific">Lamprotornis superbus</name>
    <dbReference type="NCBI Taxonomy" id="245042"/>
    <lineage>
        <taxon>Eukaryota</taxon>
        <taxon>Metazoa</taxon>
        <taxon>Chordata</taxon>
        <taxon>Craniata</taxon>
        <taxon>Vertebrata</taxon>
        <taxon>Euteleostomi</taxon>
        <taxon>Archelosauria</taxon>
        <taxon>Archosauria</taxon>
        <taxon>Dinosauria</taxon>
        <taxon>Saurischia</taxon>
        <taxon>Theropoda</taxon>
        <taxon>Coelurosauria</taxon>
        <taxon>Aves</taxon>
        <taxon>Neognathae</taxon>
        <taxon>Neoaves</taxon>
        <taxon>Telluraves</taxon>
        <taxon>Australaves</taxon>
        <taxon>Passeriformes</taxon>
        <taxon>Sturnidae</taxon>
        <taxon>Lamprotornis</taxon>
    </lineage>
</organism>
<dbReference type="PROSITE" id="PS50853">
    <property type="entry name" value="FN3"/>
    <property type="match status" value="1"/>
</dbReference>
<dbReference type="Pfam" id="PF09294">
    <property type="entry name" value="Interfer-bind"/>
    <property type="match status" value="1"/>
</dbReference>
<dbReference type="InterPro" id="IPR036116">
    <property type="entry name" value="FN3_sf"/>
</dbReference>
<keyword evidence="3" id="KW-1015">Disulfide bond</keyword>
<name>A0A835P470_9PASS</name>
<dbReference type="Proteomes" id="UP000618051">
    <property type="component" value="Unassembled WGS sequence"/>
</dbReference>
<comment type="similarity">
    <text evidence="1">Belongs to the type II cytokine receptor family.</text>
</comment>
<dbReference type="PANTHER" id="PTHR20859:SF86">
    <property type="entry name" value="INTERLEUKIN-20 RECEPTOR SUBUNIT ALPHA"/>
    <property type="match status" value="1"/>
</dbReference>
<reference evidence="8 9" key="2">
    <citation type="journal article" date="2021" name="J. Hered.">
        <title>Feather Gene Expression Elucidates the Developmental Basis of Plumage Iridescence in African Starlings.</title>
        <authorList>
            <person name="Rubenstein D.R."/>
            <person name="Corvelo A."/>
            <person name="MacManes M.D."/>
            <person name="Maia R."/>
            <person name="Narzisi G."/>
            <person name="Rousaki A."/>
            <person name="Vandenabeele P."/>
            <person name="Shawkey M.D."/>
            <person name="Solomon J."/>
        </authorList>
    </citation>
    <scope>NUCLEOTIDE SEQUENCE [LARGE SCALE GENOMIC DNA]</scope>
    <source>
        <strain evidence="8">SS15</strain>
    </source>
</reference>
<protein>
    <recommendedName>
        <fullName evidence="6">Fibronectin type-III domain-containing protein</fullName>
    </recommendedName>
</protein>
<comment type="caution">
    <text evidence="7">The sequence shown here is derived from an EMBL/GenBank/DDBJ whole genome shotgun (WGS) entry which is preliminary data.</text>
</comment>
<dbReference type="AlphaFoldDB" id="A0A835P470"/>
<feature type="region of interest" description="Disordered" evidence="5">
    <location>
        <begin position="629"/>
        <end position="670"/>
    </location>
</feature>
<dbReference type="InterPro" id="IPR013783">
    <property type="entry name" value="Ig-like_fold"/>
</dbReference>
<evidence type="ECO:0000259" key="6">
    <source>
        <dbReference type="PROSITE" id="PS50853"/>
    </source>
</evidence>
<dbReference type="InterPro" id="IPR050650">
    <property type="entry name" value="Type-II_Cytokine-TF_Rcpt"/>
</dbReference>
<evidence type="ECO:0000313" key="8">
    <source>
        <dbReference type="EMBL" id="KAI1240848.1"/>
    </source>
</evidence>
<reference evidence="7" key="1">
    <citation type="submission" date="2020-10" db="EMBL/GenBank/DDBJ databases">
        <title>Feather gene expression reveals the developmental basis of iridescence in African starlings.</title>
        <authorList>
            <person name="Rubenstein D.R."/>
        </authorList>
    </citation>
    <scope>NUCLEOTIDE SEQUENCE</scope>
    <source>
        <strain evidence="7">SS15</strain>
        <tissue evidence="7">Liver</tissue>
    </source>
</reference>
<dbReference type="Gene3D" id="2.60.40.10">
    <property type="entry name" value="Immunoglobulins"/>
    <property type="match status" value="2"/>
</dbReference>
<dbReference type="EMBL" id="JADDUC020000003">
    <property type="protein sequence ID" value="KAI1240848.1"/>
    <property type="molecule type" value="Genomic_DNA"/>
</dbReference>
<dbReference type="PANTHER" id="PTHR20859">
    <property type="entry name" value="INTERFERON/INTERLEUKIN RECEPTOR"/>
    <property type="match status" value="1"/>
</dbReference>
<accession>A0A835P470</accession>
<dbReference type="OrthoDB" id="9909056at2759"/>
<evidence type="ECO:0000313" key="9">
    <source>
        <dbReference type="Proteomes" id="UP000618051"/>
    </source>
</evidence>
<feature type="domain" description="Fibronectin type-III" evidence="6">
    <location>
        <begin position="26"/>
        <end position="124"/>
    </location>
</feature>
<evidence type="ECO:0000256" key="1">
    <source>
        <dbReference type="ARBA" id="ARBA00005399"/>
    </source>
</evidence>
<dbReference type="GO" id="GO:0004896">
    <property type="term" value="F:cytokine receptor activity"/>
    <property type="evidence" value="ECO:0007669"/>
    <property type="project" value="TreeGrafter"/>
</dbReference>
<evidence type="ECO:0000256" key="3">
    <source>
        <dbReference type="ARBA" id="ARBA00023157"/>
    </source>
</evidence>
<evidence type="ECO:0000256" key="2">
    <source>
        <dbReference type="ARBA" id="ARBA00022729"/>
    </source>
</evidence>
<dbReference type="InterPro" id="IPR015373">
    <property type="entry name" value="Interferon/interleukin_rcp_dom"/>
</dbReference>
<evidence type="ECO:0000256" key="5">
    <source>
        <dbReference type="SAM" id="MobiDB-lite"/>
    </source>
</evidence>
<dbReference type="InterPro" id="IPR003961">
    <property type="entry name" value="FN3_dom"/>
</dbReference>
<feature type="compositionally biased region" description="Polar residues" evidence="5">
    <location>
        <begin position="648"/>
        <end position="660"/>
    </location>
</feature>
<dbReference type="SUPFAM" id="SSF49265">
    <property type="entry name" value="Fibronectin type III"/>
    <property type="match status" value="2"/>
</dbReference>
<dbReference type="GO" id="GO:0005886">
    <property type="term" value="C:plasma membrane"/>
    <property type="evidence" value="ECO:0007669"/>
    <property type="project" value="TreeGrafter"/>
</dbReference>
<sequence>MSHPDVSHEDVNNDITQGELYCSLPNPRNVHFESINMKNVLHWSAPEGTGDGVFYKVKYAVYGVGKWIRKPECRNINRTWCDLSSETSDYEEQYYASVKAFLNGTCSDWVETTRFNPLTDTKIDPPMVSVSSTDRSISIILTAPEKWKRSPEEVSISLLQVYPGLQYNVSVLNKKTKKRWFFSISNNTLVVPWLEPGTAYCVSAQIHVTTPILDSGFSKEHCITTLKDKTEDEAITITFGCIMPTTLALLFISVACYCVHKYIHVHKQKHPTNLVWQCTDKCKGRVFIPSEKIVHNLITVPGDDCKESSRLSGRKSPHYNTVYNENEGEDFPSKQVLKAKYLLNISHEEISLKEDTLVEGDQTGNWASPGWSGTQNTCRDKNAGVVEYEHDVRAEDFSPGQKLEEKFSAPGGLQGEQQIALEDSVDMETGQPYSPQLEIRVADLCLGQKTEELNLKVVDAADELPDETHIDFMDLDTEKSGQTSYRQLEKITQGLSEKEAVQTILVDWDPHSGRLYIPTLSSVENQVCEGVFKCDDPDKEGILLRLYEKEVSGESSEDQEMYLLQFKEQWGLHDALSGTNNLSFRCLSRTLATDNSVAQTFFSPELRPDEVSLFNSFPNFKEELGAAWRSRRAQPPPATYSTPALPPVSSSASNHCQQGAGQAPPSPWPLVTLQWQTQRDEDMNQCGTK</sequence>
<proteinExistence type="inferred from homology"/>
<gene>
    <name evidence="7" type="ORF">IHE44_000017</name>
    <name evidence="8" type="ORF">IHE44_0009293</name>
</gene>
<keyword evidence="4" id="KW-0675">Receptor</keyword>
<dbReference type="Pfam" id="PF01108">
    <property type="entry name" value="Tissue_fac"/>
    <property type="match status" value="1"/>
</dbReference>
<dbReference type="GO" id="GO:0042015">
    <property type="term" value="F:interleukin-20 binding"/>
    <property type="evidence" value="ECO:0007669"/>
    <property type="project" value="TreeGrafter"/>
</dbReference>
<reference evidence="8" key="3">
    <citation type="submission" date="2022-01" db="EMBL/GenBank/DDBJ databases">
        <authorList>
            <person name="Rubenstein D.R."/>
        </authorList>
    </citation>
    <scope>NUCLEOTIDE SEQUENCE</scope>
    <source>
        <strain evidence="8">SS15</strain>
        <tissue evidence="8">Liver</tissue>
    </source>
</reference>
<dbReference type="EMBL" id="JADDUC010000001">
    <property type="protein sequence ID" value="KAG0137181.1"/>
    <property type="molecule type" value="Genomic_DNA"/>
</dbReference>
<keyword evidence="2" id="KW-0732">Signal</keyword>
<dbReference type="FunFam" id="2.60.40.10:FF:000348">
    <property type="entry name" value="Interleukin 20 receptor subunit alpha"/>
    <property type="match status" value="1"/>
</dbReference>